<evidence type="ECO:0000313" key="2">
    <source>
        <dbReference type="EMBL" id="KAA8539294.1"/>
    </source>
</evidence>
<feature type="region of interest" description="Disordered" evidence="1">
    <location>
        <begin position="198"/>
        <end position="217"/>
    </location>
</feature>
<keyword evidence="3" id="KW-1185">Reference proteome</keyword>
<sequence>MTLADPKVFMEAMLSEMGCVMKLELEQVHERTDQMESARERQPQNVPNLRRRERVQPREVRVEDEEPYRAGFDDEDDRDSVDLSSHFLIEFDGIHVPVKHNPFNPAVPHLRRLRRHRRQQNLSKPFPPITLPHKQVLHIEPWFRQERRIIWKKQHESSNNDVVTVRSEQLRFGVSDGQVEIDRFRDRGIVRMGLGGEGVGGDFEDEDGEGLEGRGGVVIEEGGREGGFSGREEVGEALEDGHLVDEFVDVWDVGLGGEAYSGEDWVADRAVFR</sequence>
<proteinExistence type="predicted"/>
<dbReference type="Proteomes" id="UP000325577">
    <property type="component" value="Linkage Group LG14"/>
</dbReference>
<dbReference type="OrthoDB" id="1702039at2759"/>
<gene>
    <name evidence="2" type="ORF">F0562_025986</name>
</gene>
<dbReference type="EMBL" id="CM018037">
    <property type="protein sequence ID" value="KAA8539294.1"/>
    <property type="molecule type" value="Genomic_DNA"/>
</dbReference>
<dbReference type="AlphaFoldDB" id="A0A5J5B9I4"/>
<evidence type="ECO:0000313" key="3">
    <source>
        <dbReference type="Proteomes" id="UP000325577"/>
    </source>
</evidence>
<feature type="compositionally biased region" description="Basic and acidic residues" evidence="1">
    <location>
        <begin position="31"/>
        <end position="42"/>
    </location>
</feature>
<organism evidence="2 3">
    <name type="scientific">Nyssa sinensis</name>
    <dbReference type="NCBI Taxonomy" id="561372"/>
    <lineage>
        <taxon>Eukaryota</taxon>
        <taxon>Viridiplantae</taxon>
        <taxon>Streptophyta</taxon>
        <taxon>Embryophyta</taxon>
        <taxon>Tracheophyta</taxon>
        <taxon>Spermatophyta</taxon>
        <taxon>Magnoliopsida</taxon>
        <taxon>eudicotyledons</taxon>
        <taxon>Gunneridae</taxon>
        <taxon>Pentapetalae</taxon>
        <taxon>asterids</taxon>
        <taxon>Cornales</taxon>
        <taxon>Nyssaceae</taxon>
        <taxon>Nyssa</taxon>
    </lineage>
</organism>
<protein>
    <submittedName>
        <fullName evidence="2">Uncharacterized protein</fullName>
    </submittedName>
</protein>
<reference evidence="2 3" key="1">
    <citation type="submission" date="2019-09" db="EMBL/GenBank/DDBJ databases">
        <title>A chromosome-level genome assembly of the Chinese tupelo Nyssa sinensis.</title>
        <authorList>
            <person name="Yang X."/>
            <person name="Kang M."/>
            <person name="Yang Y."/>
            <person name="Xiong H."/>
            <person name="Wang M."/>
            <person name="Zhang Z."/>
            <person name="Wang Z."/>
            <person name="Wu H."/>
            <person name="Ma T."/>
            <person name="Liu J."/>
            <person name="Xi Z."/>
        </authorList>
    </citation>
    <scope>NUCLEOTIDE SEQUENCE [LARGE SCALE GENOMIC DNA]</scope>
    <source>
        <strain evidence="2">J267</strain>
        <tissue evidence="2">Leaf</tissue>
    </source>
</reference>
<name>A0A5J5B9I4_9ASTE</name>
<feature type="compositionally biased region" description="Basic and acidic residues" evidence="1">
    <location>
        <begin position="54"/>
        <end position="72"/>
    </location>
</feature>
<feature type="region of interest" description="Disordered" evidence="1">
    <location>
        <begin position="31"/>
        <end position="77"/>
    </location>
</feature>
<evidence type="ECO:0000256" key="1">
    <source>
        <dbReference type="SAM" id="MobiDB-lite"/>
    </source>
</evidence>
<accession>A0A5J5B9I4</accession>